<feature type="compositionally biased region" description="Low complexity" evidence="1">
    <location>
        <begin position="303"/>
        <end position="312"/>
    </location>
</feature>
<feature type="compositionally biased region" description="Polar residues" evidence="1">
    <location>
        <begin position="153"/>
        <end position="166"/>
    </location>
</feature>
<evidence type="ECO:0000259" key="2">
    <source>
        <dbReference type="PROSITE" id="PS51111"/>
    </source>
</evidence>
<comment type="caution">
    <text evidence="4">The sequence shown here is derived from an EMBL/GenBank/DDBJ whole genome shotgun (WGS) entry which is preliminary data.</text>
</comment>
<dbReference type="EMBL" id="QWIL01001824">
    <property type="protein sequence ID" value="RMX99314.1"/>
    <property type="molecule type" value="Genomic_DNA"/>
</dbReference>
<accession>A0A3M6Y8D8</accession>
<dbReference type="OrthoDB" id="5413188at2759"/>
<feature type="compositionally biased region" description="Polar residues" evidence="1">
    <location>
        <begin position="114"/>
        <end position="127"/>
    </location>
</feature>
<proteinExistence type="predicted"/>
<sequence>MDPASRSASFERRTRSDDSWVEISSQPSSSSLSSVNDDPATTCARVQRDARQRRRRTLRPGAPSHLNIASRAPSTSSQDEYEESESDDDRIMSSSGEGVAMPSQQQRIGRRSLGGNSSASEDNGQEQISEDDDENRTTVNHPLRANSEACFTPQPNAFSHPPSSGSMRHASQPVVGSYFPSSRPPARHTGRQSLEARTPGHLPQNILSPSYNPSAAAQHDEALRASLSTLLSCAAAARGLPKSAEQLKRPQTAAPAQTSGQRGHRAEPMSFRLIPESAAPVNHPTPSPQQFQEPTFHPTLRRTSTSTSSSSSPHQPQAPKEKRKANVRTRSTSRERRLKKARRGSTHDDLAVTPTLLTWVVSAGVVLFFSAVSFSAGYSLGKEAGRFEAGGVGGFAADDPGLRGCAKEAGRSSLGLKRSLARSAVQV</sequence>
<feature type="region of interest" description="Disordered" evidence="1">
    <location>
        <begin position="243"/>
        <end position="346"/>
    </location>
</feature>
<evidence type="ECO:0000313" key="6">
    <source>
        <dbReference type="Proteomes" id="UP000281245"/>
    </source>
</evidence>
<evidence type="ECO:0000256" key="1">
    <source>
        <dbReference type="SAM" id="MobiDB-lite"/>
    </source>
</evidence>
<dbReference type="AlphaFoldDB" id="A0A3M6Y8D8"/>
<feature type="compositionally biased region" description="Polar residues" evidence="1">
    <location>
        <begin position="92"/>
        <end position="107"/>
    </location>
</feature>
<evidence type="ECO:0000313" key="3">
    <source>
        <dbReference type="EMBL" id="RMX78681.1"/>
    </source>
</evidence>
<dbReference type="Proteomes" id="UP000281245">
    <property type="component" value="Unassembled WGS sequence"/>
</dbReference>
<name>A0A3M6Y8D8_HORWE</name>
<feature type="compositionally biased region" description="Basic and acidic residues" evidence="1">
    <location>
        <begin position="9"/>
        <end position="18"/>
    </location>
</feature>
<feature type="compositionally biased region" description="Acidic residues" evidence="1">
    <location>
        <begin position="79"/>
        <end position="88"/>
    </location>
</feature>
<dbReference type="EMBL" id="QWIJ01000797">
    <property type="protein sequence ID" value="RMX78681.1"/>
    <property type="molecule type" value="Genomic_DNA"/>
</dbReference>
<reference evidence="5 6" key="1">
    <citation type="journal article" date="2018" name="BMC Genomics">
        <title>Genomic evidence for intraspecific hybridization in a clonal and extremely halotolerant yeast.</title>
        <authorList>
            <person name="Gostincar C."/>
            <person name="Stajich J.E."/>
            <person name="Zupancic J."/>
            <person name="Zalar P."/>
            <person name="Gunde-Cimerman N."/>
        </authorList>
    </citation>
    <scope>NUCLEOTIDE SEQUENCE [LARGE SCALE GENOMIC DNA]</scope>
    <source>
        <strain evidence="3 6">EXF-6656</strain>
        <strain evidence="4 5">EXF-6669</strain>
    </source>
</reference>
<evidence type="ECO:0000313" key="4">
    <source>
        <dbReference type="EMBL" id="RMX99314.1"/>
    </source>
</evidence>
<feature type="compositionally biased region" description="Low complexity" evidence="1">
    <location>
        <begin position="21"/>
        <end position="34"/>
    </location>
</feature>
<feature type="region of interest" description="Disordered" evidence="1">
    <location>
        <begin position="1"/>
        <end position="214"/>
    </location>
</feature>
<evidence type="ECO:0000313" key="5">
    <source>
        <dbReference type="Proteomes" id="UP000271337"/>
    </source>
</evidence>
<protein>
    <recommendedName>
        <fullName evidence="2">REJ domain-containing protein</fullName>
    </recommendedName>
</protein>
<dbReference type="PROSITE" id="PS51111">
    <property type="entry name" value="REJ"/>
    <property type="match status" value="1"/>
</dbReference>
<feature type="compositionally biased region" description="Polar residues" evidence="1">
    <location>
        <begin position="205"/>
        <end position="214"/>
    </location>
</feature>
<feature type="domain" description="REJ" evidence="2">
    <location>
        <begin position="1"/>
        <end position="39"/>
    </location>
</feature>
<dbReference type="GO" id="GO:0016020">
    <property type="term" value="C:membrane"/>
    <property type="evidence" value="ECO:0007669"/>
    <property type="project" value="UniProtKB-SubCell"/>
</dbReference>
<gene>
    <name evidence="4" type="ORF">D0867_12144</name>
    <name evidence="3" type="ORF">D0869_08896</name>
</gene>
<dbReference type="Proteomes" id="UP000271337">
    <property type="component" value="Unassembled WGS sequence"/>
</dbReference>
<organism evidence="4 5">
    <name type="scientific">Hortaea werneckii</name>
    <name type="common">Black yeast</name>
    <name type="synonym">Cladosporium werneckii</name>
    <dbReference type="NCBI Taxonomy" id="91943"/>
    <lineage>
        <taxon>Eukaryota</taxon>
        <taxon>Fungi</taxon>
        <taxon>Dikarya</taxon>
        <taxon>Ascomycota</taxon>
        <taxon>Pezizomycotina</taxon>
        <taxon>Dothideomycetes</taxon>
        <taxon>Dothideomycetidae</taxon>
        <taxon>Mycosphaerellales</taxon>
        <taxon>Teratosphaeriaceae</taxon>
        <taxon>Hortaea</taxon>
    </lineage>
</organism>
<dbReference type="InterPro" id="IPR014010">
    <property type="entry name" value="REJ_dom"/>
</dbReference>